<evidence type="ECO:0000256" key="4">
    <source>
        <dbReference type="ARBA" id="ARBA00022737"/>
    </source>
</evidence>
<dbReference type="SMART" id="SM00320">
    <property type="entry name" value="WD40"/>
    <property type="match status" value="5"/>
</dbReference>
<dbReference type="InterPro" id="IPR036322">
    <property type="entry name" value="WD40_repeat_dom_sf"/>
</dbReference>
<dbReference type="Proteomes" id="UP000095009">
    <property type="component" value="Unassembled WGS sequence"/>
</dbReference>
<dbReference type="GO" id="GO:0045504">
    <property type="term" value="F:dynein heavy chain binding"/>
    <property type="evidence" value="ECO:0007669"/>
    <property type="project" value="TreeGrafter"/>
</dbReference>
<dbReference type="SUPFAM" id="SSF50978">
    <property type="entry name" value="WD40 repeat-like"/>
    <property type="match status" value="1"/>
</dbReference>
<keyword evidence="2" id="KW-0963">Cytoplasm</keyword>
<protein>
    <submittedName>
        <fullName evidence="7">WD40 repeat-like protein</fullName>
    </submittedName>
</protein>
<dbReference type="STRING" id="857566.A0A1E3PF54"/>
<comment type="subcellular location">
    <subcellularLocation>
        <location evidence="1">Cytoplasm</location>
    </subcellularLocation>
</comment>
<gene>
    <name evidence="7" type="ORF">NADFUDRAFT_53020</name>
</gene>
<evidence type="ECO:0000313" key="7">
    <source>
        <dbReference type="EMBL" id="ODQ64039.1"/>
    </source>
</evidence>
<dbReference type="PANTHER" id="PTHR12442">
    <property type="entry name" value="DYNEIN INTERMEDIATE CHAIN"/>
    <property type="match status" value="1"/>
</dbReference>
<feature type="compositionally biased region" description="Polar residues" evidence="6">
    <location>
        <begin position="62"/>
        <end position="74"/>
    </location>
</feature>
<name>A0A1E3PF54_9ASCO</name>
<evidence type="ECO:0000313" key="8">
    <source>
        <dbReference type="Proteomes" id="UP000095009"/>
    </source>
</evidence>
<keyword evidence="4" id="KW-0677">Repeat</keyword>
<dbReference type="GO" id="GO:0010970">
    <property type="term" value="P:transport along microtubule"/>
    <property type="evidence" value="ECO:0007669"/>
    <property type="project" value="TreeGrafter"/>
</dbReference>
<organism evidence="7 8">
    <name type="scientific">Nadsonia fulvescens var. elongata DSM 6958</name>
    <dbReference type="NCBI Taxonomy" id="857566"/>
    <lineage>
        <taxon>Eukaryota</taxon>
        <taxon>Fungi</taxon>
        <taxon>Dikarya</taxon>
        <taxon>Ascomycota</taxon>
        <taxon>Saccharomycotina</taxon>
        <taxon>Dipodascomycetes</taxon>
        <taxon>Dipodascales</taxon>
        <taxon>Dipodascales incertae sedis</taxon>
        <taxon>Nadsonia</taxon>
    </lineage>
</organism>
<dbReference type="GO" id="GO:0045503">
    <property type="term" value="F:dynein light chain binding"/>
    <property type="evidence" value="ECO:0007669"/>
    <property type="project" value="TreeGrafter"/>
</dbReference>
<dbReference type="GO" id="GO:0005737">
    <property type="term" value="C:cytoplasm"/>
    <property type="evidence" value="ECO:0007669"/>
    <property type="project" value="UniProtKB-SubCell"/>
</dbReference>
<feature type="compositionally biased region" description="Basic and acidic residues" evidence="6">
    <location>
        <begin position="49"/>
        <end position="58"/>
    </location>
</feature>
<dbReference type="InterPro" id="IPR050687">
    <property type="entry name" value="Dynein_IC"/>
</dbReference>
<evidence type="ECO:0000256" key="3">
    <source>
        <dbReference type="ARBA" id="ARBA00022574"/>
    </source>
</evidence>
<evidence type="ECO:0000256" key="5">
    <source>
        <dbReference type="PROSITE-ProRule" id="PRU00221"/>
    </source>
</evidence>
<dbReference type="InterPro" id="IPR015943">
    <property type="entry name" value="WD40/YVTN_repeat-like_dom_sf"/>
</dbReference>
<feature type="repeat" description="WD" evidence="5">
    <location>
        <begin position="506"/>
        <end position="546"/>
    </location>
</feature>
<keyword evidence="3 5" id="KW-0853">WD repeat</keyword>
<evidence type="ECO:0000256" key="6">
    <source>
        <dbReference type="SAM" id="MobiDB-lite"/>
    </source>
</evidence>
<sequence length="697" mass="77233">MSENSISRSDLIAAKRAKIAEMKRARAEKAQPSSVSSVEPDNIPKVRSLRSDKDREIDELLNSISGPRSSSTIDSDIKSPSRGLSRPEASRSDTLLNESRGITVNDHGNETSHSLYDTITTTQPSGLDADIPVQHESYTSPELKIPVKEIITYSKEVQTTQSWFQNDDDNGYESETKKINEAKLREKIRLEVTKELEEKYEVMRAKSVVEKKVTANENLPLDLRALEKLSLNPSLEQFLTKSLTVVERALAEDYDILVDYGSTSSVSGLEASDTGVNQSQTFYSSEFSKGRAITSLNWSTKFPELLAVSYTSPSSTPASLTPASNRQSSSLKGLVIVWNTHLPSRPEYVFQSQSSVLCASFSSFHPHLVFGSCYNGQIVTWDMRDKTPMAHPVLKSLLTGISHTYPIYALEMQGTQHAPSIVSASTDGTACIWAADILAKPQERLSLSVPPSLSKFRNDDVAPTSLILPHMDTSYFLIGTEEGTIYHCNRYDRANTRSGIDPKICYQGHDAPVTSMDLHSNKGPIDFGNLFLSTSLDWTIKLWKLSGTTTHALNIDGQPSILPRTSLTHLDESKITPILDISHENIVYEAKWHPTNPAIFGCVDESGHLEIWDLNKDIEAPIIRVKPFNDNKKKKSTSFEGEVLQRPLNRLDWSHSDGKKIAVGGIDGVVTVFDIKESIIETSGNEWISLSNQLASI</sequence>
<dbReference type="PANTHER" id="PTHR12442:SF22">
    <property type="entry name" value="CYTOPLASMIC DYNEIN 1 INTERMEDIATE CHAIN-RELATED"/>
    <property type="match status" value="1"/>
</dbReference>
<dbReference type="AlphaFoldDB" id="A0A1E3PF54"/>
<dbReference type="EMBL" id="KV454413">
    <property type="protein sequence ID" value="ODQ64039.1"/>
    <property type="molecule type" value="Genomic_DNA"/>
</dbReference>
<proteinExistence type="predicted"/>
<dbReference type="GO" id="GO:0005868">
    <property type="term" value="C:cytoplasmic dynein complex"/>
    <property type="evidence" value="ECO:0007669"/>
    <property type="project" value="TreeGrafter"/>
</dbReference>
<dbReference type="Pfam" id="PF00400">
    <property type="entry name" value="WD40"/>
    <property type="match status" value="1"/>
</dbReference>
<dbReference type="InterPro" id="IPR001680">
    <property type="entry name" value="WD40_rpt"/>
</dbReference>
<keyword evidence="8" id="KW-1185">Reference proteome</keyword>
<accession>A0A1E3PF54</accession>
<feature type="region of interest" description="Disordered" evidence="6">
    <location>
        <begin position="23"/>
        <end position="112"/>
    </location>
</feature>
<evidence type="ECO:0000256" key="2">
    <source>
        <dbReference type="ARBA" id="ARBA00022490"/>
    </source>
</evidence>
<dbReference type="OrthoDB" id="366230at2759"/>
<evidence type="ECO:0000256" key="1">
    <source>
        <dbReference type="ARBA" id="ARBA00004496"/>
    </source>
</evidence>
<reference evidence="7 8" key="1">
    <citation type="journal article" date="2016" name="Proc. Natl. Acad. Sci. U.S.A.">
        <title>Comparative genomics of biotechnologically important yeasts.</title>
        <authorList>
            <person name="Riley R."/>
            <person name="Haridas S."/>
            <person name="Wolfe K.H."/>
            <person name="Lopes M.R."/>
            <person name="Hittinger C.T."/>
            <person name="Goeker M."/>
            <person name="Salamov A.A."/>
            <person name="Wisecaver J.H."/>
            <person name="Long T.M."/>
            <person name="Calvey C.H."/>
            <person name="Aerts A.L."/>
            <person name="Barry K.W."/>
            <person name="Choi C."/>
            <person name="Clum A."/>
            <person name="Coughlan A.Y."/>
            <person name="Deshpande S."/>
            <person name="Douglass A.P."/>
            <person name="Hanson S.J."/>
            <person name="Klenk H.-P."/>
            <person name="LaButti K.M."/>
            <person name="Lapidus A."/>
            <person name="Lindquist E.A."/>
            <person name="Lipzen A.M."/>
            <person name="Meier-Kolthoff J.P."/>
            <person name="Ohm R.A."/>
            <person name="Otillar R.P."/>
            <person name="Pangilinan J.L."/>
            <person name="Peng Y."/>
            <person name="Rokas A."/>
            <person name="Rosa C.A."/>
            <person name="Scheuner C."/>
            <person name="Sibirny A.A."/>
            <person name="Slot J.C."/>
            <person name="Stielow J.B."/>
            <person name="Sun H."/>
            <person name="Kurtzman C.P."/>
            <person name="Blackwell M."/>
            <person name="Grigoriev I.V."/>
            <person name="Jeffries T.W."/>
        </authorList>
    </citation>
    <scope>NUCLEOTIDE SEQUENCE [LARGE SCALE GENOMIC DNA]</scope>
    <source>
        <strain evidence="7 8">DSM 6958</strain>
    </source>
</reference>
<dbReference type="PROSITE" id="PS50082">
    <property type="entry name" value="WD_REPEATS_2"/>
    <property type="match status" value="1"/>
</dbReference>
<dbReference type="Gene3D" id="2.130.10.10">
    <property type="entry name" value="YVTN repeat-like/Quinoprotein amine dehydrogenase"/>
    <property type="match status" value="2"/>
</dbReference>
<feature type="compositionally biased region" description="Polar residues" evidence="6">
    <location>
        <begin position="92"/>
        <end position="102"/>
    </location>
</feature>